<keyword evidence="4 8" id="KW-0813">Transport</keyword>
<dbReference type="InterPro" id="IPR028366">
    <property type="entry name" value="PhoU"/>
</dbReference>
<dbReference type="InterPro" id="IPR026022">
    <property type="entry name" value="PhoU_dom"/>
</dbReference>
<proteinExistence type="inferred from homology"/>
<feature type="domain" description="PhoU" evidence="9">
    <location>
        <begin position="126"/>
        <end position="210"/>
    </location>
</feature>
<dbReference type="OrthoDB" id="9814256at2"/>
<comment type="function">
    <text evidence="7 8">Plays a role in the regulation of phosphate uptake.</text>
</comment>
<evidence type="ECO:0000256" key="2">
    <source>
        <dbReference type="ARBA" id="ARBA00008107"/>
    </source>
</evidence>
<evidence type="ECO:0000256" key="1">
    <source>
        <dbReference type="ARBA" id="ARBA00004496"/>
    </source>
</evidence>
<evidence type="ECO:0000256" key="4">
    <source>
        <dbReference type="ARBA" id="ARBA00022448"/>
    </source>
</evidence>
<dbReference type="GO" id="GO:0030643">
    <property type="term" value="P:intracellular phosphate ion homeostasis"/>
    <property type="evidence" value="ECO:0007669"/>
    <property type="project" value="InterPro"/>
</dbReference>
<dbReference type="NCBIfam" id="TIGR02135">
    <property type="entry name" value="phoU_full"/>
    <property type="match status" value="1"/>
</dbReference>
<dbReference type="Proteomes" id="UP000275394">
    <property type="component" value="Unassembled WGS sequence"/>
</dbReference>
<comment type="similarity">
    <text evidence="2 8">Belongs to the PhoU family.</text>
</comment>
<dbReference type="GO" id="GO:0006817">
    <property type="term" value="P:phosphate ion transport"/>
    <property type="evidence" value="ECO:0007669"/>
    <property type="project" value="UniProtKB-KW"/>
</dbReference>
<accession>A0A3N2DZY0</accession>
<feature type="domain" description="PhoU" evidence="9">
    <location>
        <begin position="24"/>
        <end position="110"/>
    </location>
</feature>
<reference evidence="10 11" key="1">
    <citation type="submission" date="2018-11" db="EMBL/GenBank/DDBJ databases">
        <title>Genomic Encyclopedia of Type Strains, Phase IV (KMG-IV): sequencing the most valuable type-strain genomes for metagenomic binning, comparative biology and taxonomic classification.</title>
        <authorList>
            <person name="Goeker M."/>
        </authorList>
    </citation>
    <scope>NUCLEOTIDE SEQUENCE [LARGE SCALE GENOMIC DNA]</scope>
    <source>
        <strain evidence="10 11">DSM 100316</strain>
    </source>
</reference>
<dbReference type="Gene3D" id="1.20.58.220">
    <property type="entry name" value="Phosphate transport system protein phou homolog 2, domain 2"/>
    <property type="match status" value="1"/>
</dbReference>
<evidence type="ECO:0000256" key="3">
    <source>
        <dbReference type="ARBA" id="ARBA00011738"/>
    </source>
</evidence>
<comment type="subcellular location">
    <subcellularLocation>
        <location evidence="1 8">Cytoplasm</location>
    </subcellularLocation>
</comment>
<evidence type="ECO:0000256" key="7">
    <source>
        <dbReference type="ARBA" id="ARBA00056181"/>
    </source>
</evidence>
<dbReference type="RefSeq" id="WP_123711254.1">
    <property type="nucleotide sequence ID" value="NZ_RKHR01000003.1"/>
</dbReference>
<dbReference type="InterPro" id="IPR038078">
    <property type="entry name" value="PhoU-like_sf"/>
</dbReference>
<dbReference type="GO" id="GO:0045936">
    <property type="term" value="P:negative regulation of phosphate metabolic process"/>
    <property type="evidence" value="ECO:0007669"/>
    <property type="project" value="InterPro"/>
</dbReference>
<sequence>MTLNKHIYTQYDTELTVLKGDLFEMAQLVGRQLVTAVAALAQNDQAMAREVRENERNIDSLELKIDEGCAHILVARQPAARDLRRILATSRIAGDLERAGDEANKIAKIVEKLTARNEVFNDGRLMKLANDVQMMIEQAMQAFSHVDVGLAVEVIRSDKQIDKAYGEGLRDVIEIMRAEAERIDSAMDIVWALRSIERAGDHAVNIAEQVVYYALGKDVRHVSVDDLPAEIGC</sequence>
<keyword evidence="6 8" id="KW-0592">Phosphate transport</keyword>
<keyword evidence="11" id="KW-1185">Reference proteome</keyword>
<dbReference type="EMBL" id="RKHR01000003">
    <property type="protein sequence ID" value="ROS05337.1"/>
    <property type="molecule type" value="Genomic_DNA"/>
</dbReference>
<dbReference type="PIRSF" id="PIRSF003107">
    <property type="entry name" value="PhoU"/>
    <property type="match status" value="1"/>
</dbReference>
<evidence type="ECO:0000256" key="8">
    <source>
        <dbReference type="PIRNR" id="PIRNR003107"/>
    </source>
</evidence>
<evidence type="ECO:0000313" key="10">
    <source>
        <dbReference type="EMBL" id="ROS05337.1"/>
    </source>
</evidence>
<evidence type="ECO:0000259" key="9">
    <source>
        <dbReference type="Pfam" id="PF01895"/>
    </source>
</evidence>
<organism evidence="10 11">
    <name type="scientific">Sinobacterium caligoides</name>
    <dbReference type="NCBI Taxonomy" id="933926"/>
    <lineage>
        <taxon>Bacteria</taxon>
        <taxon>Pseudomonadati</taxon>
        <taxon>Pseudomonadota</taxon>
        <taxon>Gammaproteobacteria</taxon>
        <taxon>Cellvibrionales</taxon>
        <taxon>Spongiibacteraceae</taxon>
        <taxon>Sinobacterium</taxon>
    </lineage>
</organism>
<keyword evidence="5 8" id="KW-0963">Cytoplasm</keyword>
<dbReference type="Pfam" id="PF01895">
    <property type="entry name" value="PhoU"/>
    <property type="match status" value="2"/>
</dbReference>
<comment type="subunit">
    <text evidence="3 8">Homodimer.</text>
</comment>
<evidence type="ECO:0000313" key="11">
    <source>
        <dbReference type="Proteomes" id="UP000275394"/>
    </source>
</evidence>
<dbReference type="SUPFAM" id="SSF109755">
    <property type="entry name" value="PhoU-like"/>
    <property type="match status" value="1"/>
</dbReference>
<gene>
    <name evidence="10" type="ORF">EDC56_0867</name>
</gene>
<evidence type="ECO:0000256" key="5">
    <source>
        <dbReference type="ARBA" id="ARBA00022490"/>
    </source>
</evidence>
<dbReference type="AlphaFoldDB" id="A0A3N2DZY0"/>
<dbReference type="GO" id="GO:0005737">
    <property type="term" value="C:cytoplasm"/>
    <property type="evidence" value="ECO:0007669"/>
    <property type="project" value="UniProtKB-SubCell"/>
</dbReference>
<evidence type="ECO:0000256" key="6">
    <source>
        <dbReference type="ARBA" id="ARBA00022592"/>
    </source>
</evidence>
<dbReference type="PANTHER" id="PTHR42930">
    <property type="entry name" value="PHOSPHATE-SPECIFIC TRANSPORT SYSTEM ACCESSORY PROTEIN PHOU"/>
    <property type="match status" value="1"/>
</dbReference>
<comment type="caution">
    <text evidence="10">The sequence shown here is derived from an EMBL/GenBank/DDBJ whole genome shotgun (WGS) entry which is preliminary data.</text>
</comment>
<protein>
    <recommendedName>
        <fullName evidence="8">Phosphate-specific transport system accessory protein PhoU</fullName>
    </recommendedName>
</protein>
<dbReference type="PANTHER" id="PTHR42930:SF3">
    <property type="entry name" value="PHOSPHATE-SPECIFIC TRANSPORT SYSTEM ACCESSORY PROTEIN PHOU"/>
    <property type="match status" value="1"/>
</dbReference>
<name>A0A3N2DZY0_9GAMM</name>
<dbReference type="FunFam" id="1.20.58.220:FF:000004">
    <property type="entry name" value="Phosphate-specific transport system accessory protein PhoU"/>
    <property type="match status" value="1"/>
</dbReference>